<gene>
    <name evidence="3" type="ORF">FU839_10720</name>
</gene>
<evidence type="ECO:0000313" key="4">
    <source>
        <dbReference type="Proteomes" id="UP000321814"/>
    </source>
</evidence>
<feature type="domain" description="Formyl transferase C-terminal" evidence="2">
    <location>
        <begin position="204"/>
        <end position="284"/>
    </location>
</feature>
<dbReference type="AlphaFoldDB" id="A0A5C8LZA9"/>
<evidence type="ECO:0000259" key="2">
    <source>
        <dbReference type="Pfam" id="PF02911"/>
    </source>
</evidence>
<dbReference type="Pfam" id="PF02911">
    <property type="entry name" value="Formyl_trans_C"/>
    <property type="match status" value="1"/>
</dbReference>
<dbReference type="Proteomes" id="UP000321814">
    <property type="component" value="Unassembled WGS sequence"/>
</dbReference>
<dbReference type="SUPFAM" id="SSF50486">
    <property type="entry name" value="FMT C-terminal domain-like"/>
    <property type="match status" value="1"/>
</dbReference>
<dbReference type="PANTHER" id="PTHR11138">
    <property type="entry name" value="METHIONYL-TRNA FORMYLTRANSFERASE"/>
    <property type="match status" value="1"/>
</dbReference>
<dbReference type="OrthoDB" id="9806170at2"/>
<dbReference type="Pfam" id="PF00551">
    <property type="entry name" value="Formyl_trans_N"/>
    <property type="match status" value="1"/>
</dbReference>
<evidence type="ECO:0000313" key="3">
    <source>
        <dbReference type="EMBL" id="TXK80430.1"/>
    </source>
</evidence>
<accession>A0A5C8LZA9</accession>
<sequence length="295" mass="33136">MRIGLIGCVKSSKMALETLLGIENIHVCAVITRQSSRLNSDFFDLSPICKLHNIPYHFEVPSGQDNSILFFQQFNLDLIYCIGWSHLLSEKMLNLSKLGVIGFHPTKLPRNRGRHPIIWSLALGLEETASTFFKMDAEADSGPILSQVNVPINHSDDAQDLYNRILDVAKEQLVRLTLQLTTGSVEYVMQNQMQASYWRKRSRIDGVIDFRMSANAIYNLVRALAPPYPCAELIFKGKYIPVVSASIAEEIFPVDIEPGFVLESLDSRILVKTSDSGAIWLNGIFENSIRAGDYL</sequence>
<dbReference type="SUPFAM" id="SSF53328">
    <property type="entry name" value="Formyltransferase"/>
    <property type="match status" value="1"/>
</dbReference>
<dbReference type="GO" id="GO:0005829">
    <property type="term" value="C:cytosol"/>
    <property type="evidence" value="ECO:0007669"/>
    <property type="project" value="TreeGrafter"/>
</dbReference>
<dbReference type="InterPro" id="IPR036477">
    <property type="entry name" value="Formyl_transf_N_sf"/>
</dbReference>
<feature type="domain" description="Formyl transferase N-terminal" evidence="1">
    <location>
        <begin position="71"/>
        <end position="175"/>
    </location>
</feature>
<comment type="caution">
    <text evidence="3">The sequence shown here is derived from an EMBL/GenBank/DDBJ whole genome shotgun (WGS) entry which is preliminary data.</text>
</comment>
<proteinExistence type="predicted"/>
<evidence type="ECO:0000259" key="1">
    <source>
        <dbReference type="Pfam" id="PF00551"/>
    </source>
</evidence>
<name>A0A5C8LZA9_9GAMM</name>
<keyword evidence="3" id="KW-0808">Transferase</keyword>
<dbReference type="RefSeq" id="WP_147904350.1">
    <property type="nucleotide sequence ID" value="NZ_BAAAGC010000010.1"/>
</dbReference>
<dbReference type="Gene3D" id="3.40.50.12230">
    <property type="match status" value="1"/>
</dbReference>
<protein>
    <submittedName>
        <fullName evidence="3">Formyl transferase</fullName>
    </submittedName>
</protein>
<dbReference type="PANTHER" id="PTHR11138:SF5">
    <property type="entry name" value="METHIONYL-TRNA FORMYLTRANSFERASE, MITOCHONDRIAL"/>
    <property type="match status" value="1"/>
</dbReference>
<dbReference type="InterPro" id="IPR005793">
    <property type="entry name" value="Formyl_trans_C"/>
</dbReference>
<organism evidence="3 4">
    <name type="scientific">Rheinheimera tangshanensis</name>
    <dbReference type="NCBI Taxonomy" id="400153"/>
    <lineage>
        <taxon>Bacteria</taxon>
        <taxon>Pseudomonadati</taxon>
        <taxon>Pseudomonadota</taxon>
        <taxon>Gammaproteobacteria</taxon>
        <taxon>Chromatiales</taxon>
        <taxon>Chromatiaceae</taxon>
        <taxon>Rheinheimera</taxon>
    </lineage>
</organism>
<keyword evidence="4" id="KW-1185">Reference proteome</keyword>
<dbReference type="InterPro" id="IPR002376">
    <property type="entry name" value="Formyl_transf_N"/>
</dbReference>
<reference evidence="3 4" key="1">
    <citation type="submission" date="2019-08" db="EMBL/GenBank/DDBJ databases">
        <title>Draft genome analysis of Rheinheimera tangshanensis isolated from the roots of fresh rice plants (Oryza sativa).</title>
        <authorList>
            <person name="Yu Q."/>
            <person name="Qi Y."/>
            <person name="Zhang H."/>
            <person name="Pu J."/>
        </authorList>
    </citation>
    <scope>NUCLEOTIDE SEQUENCE [LARGE SCALE GENOMIC DNA]</scope>
    <source>
        <strain evidence="3 4">JA3-B52</strain>
    </source>
</reference>
<dbReference type="GO" id="GO:0004479">
    <property type="term" value="F:methionyl-tRNA formyltransferase activity"/>
    <property type="evidence" value="ECO:0007669"/>
    <property type="project" value="TreeGrafter"/>
</dbReference>
<dbReference type="InterPro" id="IPR011034">
    <property type="entry name" value="Formyl_transferase-like_C_sf"/>
</dbReference>
<dbReference type="EMBL" id="VRLR01000006">
    <property type="protein sequence ID" value="TXK80430.1"/>
    <property type="molecule type" value="Genomic_DNA"/>
</dbReference>